<proteinExistence type="predicted"/>
<evidence type="ECO:0000313" key="2">
    <source>
        <dbReference type="Proteomes" id="UP001207468"/>
    </source>
</evidence>
<comment type="caution">
    <text evidence="1">The sequence shown here is derived from an EMBL/GenBank/DDBJ whole genome shotgun (WGS) entry which is preliminary data.</text>
</comment>
<dbReference type="Proteomes" id="UP001207468">
    <property type="component" value="Unassembled WGS sequence"/>
</dbReference>
<keyword evidence="2" id="KW-1185">Reference proteome</keyword>
<accession>A0ACC0TV98</accession>
<name>A0ACC0TV98_9AGAM</name>
<sequence>MTAMTSEGVMTPPPLTIGVLLVAILLNMCLFGVVSQQFYSYWTSGFEDSTRVKLFVVTQISIISLQSLILWQMAWLSLVEHYGMLLDPNAYTWRLSVSSMCECVLVLSANIFLSIRIRSLTGSRLQSGLTMTFSSCAFVLGMATTAITWFQTSQRSFAVTQKITSEATALAVAWHGLQALSECLITALLARALLKSRSGLRKSDTVVKYLVRTVIQIGLVAAVWAVGELVTWFFLPKQAIYTILSSTSGSFYTHLR</sequence>
<protein>
    <submittedName>
        <fullName evidence="1">Uncharacterized protein</fullName>
    </submittedName>
</protein>
<organism evidence="1 2">
    <name type="scientific">Russula earlei</name>
    <dbReference type="NCBI Taxonomy" id="71964"/>
    <lineage>
        <taxon>Eukaryota</taxon>
        <taxon>Fungi</taxon>
        <taxon>Dikarya</taxon>
        <taxon>Basidiomycota</taxon>
        <taxon>Agaricomycotina</taxon>
        <taxon>Agaricomycetes</taxon>
        <taxon>Russulales</taxon>
        <taxon>Russulaceae</taxon>
        <taxon>Russula</taxon>
    </lineage>
</organism>
<dbReference type="EMBL" id="JAGFNK010000426">
    <property type="protein sequence ID" value="KAI9450543.1"/>
    <property type="molecule type" value="Genomic_DNA"/>
</dbReference>
<evidence type="ECO:0000313" key="1">
    <source>
        <dbReference type="EMBL" id="KAI9450543.1"/>
    </source>
</evidence>
<gene>
    <name evidence="1" type="ORF">F5148DRAFT_587166</name>
</gene>
<reference evidence="1" key="1">
    <citation type="submission" date="2021-03" db="EMBL/GenBank/DDBJ databases">
        <title>Evolutionary priming and transition to the ectomycorrhizal habit in an iconic lineage of mushroom-forming fungi: is preadaptation a requirement?</title>
        <authorList>
            <consortium name="DOE Joint Genome Institute"/>
            <person name="Looney B.P."/>
            <person name="Miyauchi S."/>
            <person name="Morin E."/>
            <person name="Drula E."/>
            <person name="Courty P.E."/>
            <person name="Chicoki N."/>
            <person name="Fauchery L."/>
            <person name="Kohler A."/>
            <person name="Kuo A."/>
            <person name="LaButti K."/>
            <person name="Pangilinan J."/>
            <person name="Lipzen A."/>
            <person name="Riley R."/>
            <person name="Andreopoulos W."/>
            <person name="He G."/>
            <person name="Johnson J."/>
            <person name="Barry K.W."/>
            <person name="Grigoriev I.V."/>
            <person name="Nagy L."/>
            <person name="Hibbett D."/>
            <person name="Henrissat B."/>
            <person name="Matheny P.B."/>
            <person name="Labbe J."/>
            <person name="Martin A.F."/>
        </authorList>
    </citation>
    <scope>NUCLEOTIDE SEQUENCE</scope>
    <source>
        <strain evidence="1">BPL698</strain>
    </source>
</reference>